<keyword evidence="3" id="KW-1185">Reference proteome</keyword>
<dbReference type="AlphaFoldDB" id="S8E5N6"/>
<dbReference type="HOGENOM" id="CLU_1124568_0_0_1"/>
<gene>
    <name evidence="2" type="ORF">FOMPIDRAFT_115887</name>
</gene>
<proteinExistence type="predicted"/>
<feature type="region of interest" description="Disordered" evidence="1">
    <location>
        <begin position="108"/>
        <end position="133"/>
    </location>
</feature>
<name>S8E5N6_FOMSC</name>
<dbReference type="OrthoDB" id="10620649at2759"/>
<dbReference type="InParanoid" id="S8E5N6"/>
<dbReference type="Proteomes" id="UP000015241">
    <property type="component" value="Unassembled WGS sequence"/>
</dbReference>
<evidence type="ECO:0000256" key="1">
    <source>
        <dbReference type="SAM" id="MobiDB-lite"/>
    </source>
</evidence>
<accession>S8E5N6</accession>
<sequence>MDLTNERVVLTCAVLHPEDVPLDGIYLEVLARVHRVVGDGVVTFLVAPNESEDDFNVLPYDGPSGDEIEHQKGVKKLAISVSDLEHQEESQQNVDVCPDVHSGHLAARSDVATVDSDSTSDKSDGSDSDSTVTEYSEIDVLAEHRVLILYACSFDKTMEKLPCAVVPPHGWAGYITRYPSELEGATEVYVVRVPYIIGGYWSIRLFVKTQIAGITRAFTTSPPLAVFQVRAPVDKISSLLLALIPAA</sequence>
<dbReference type="EMBL" id="KE504152">
    <property type="protein sequence ID" value="EPS99997.1"/>
    <property type="molecule type" value="Genomic_DNA"/>
</dbReference>
<evidence type="ECO:0000313" key="3">
    <source>
        <dbReference type="Proteomes" id="UP000015241"/>
    </source>
</evidence>
<reference evidence="2 3" key="1">
    <citation type="journal article" date="2012" name="Science">
        <title>The Paleozoic origin of enzymatic lignin decomposition reconstructed from 31 fungal genomes.</title>
        <authorList>
            <person name="Floudas D."/>
            <person name="Binder M."/>
            <person name="Riley R."/>
            <person name="Barry K."/>
            <person name="Blanchette R.A."/>
            <person name="Henrissat B."/>
            <person name="Martinez A.T."/>
            <person name="Otillar R."/>
            <person name="Spatafora J.W."/>
            <person name="Yadav J.S."/>
            <person name="Aerts A."/>
            <person name="Benoit I."/>
            <person name="Boyd A."/>
            <person name="Carlson A."/>
            <person name="Copeland A."/>
            <person name="Coutinho P.M."/>
            <person name="de Vries R.P."/>
            <person name="Ferreira P."/>
            <person name="Findley K."/>
            <person name="Foster B."/>
            <person name="Gaskell J."/>
            <person name="Glotzer D."/>
            <person name="Gorecki P."/>
            <person name="Heitman J."/>
            <person name="Hesse C."/>
            <person name="Hori C."/>
            <person name="Igarashi K."/>
            <person name="Jurgens J.A."/>
            <person name="Kallen N."/>
            <person name="Kersten P."/>
            <person name="Kohler A."/>
            <person name="Kuees U."/>
            <person name="Kumar T.K.A."/>
            <person name="Kuo A."/>
            <person name="LaButti K."/>
            <person name="Larrondo L.F."/>
            <person name="Lindquist E."/>
            <person name="Ling A."/>
            <person name="Lombard V."/>
            <person name="Lucas S."/>
            <person name="Lundell T."/>
            <person name="Martin R."/>
            <person name="McLaughlin D.J."/>
            <person name="Morgenstern I."/>
            <person name="Morin E."/>
            <person name="Murat C."/>
            <person name="Nagy L.G."/>
            <person name="Nolan M."/>
            <person name="Ohm R.A."/>
            <person name="Patyshakuliyeva A."/>
            <person name="Rokas A."/>
            <person name="Ruiz-Duenas F.J."/>
            <person name="Sabat G."/>
            <person name="Salamov A."/>
            <person name="Samejima M."/>
            <person name="Schmutz J."/>
            <person name="Slot J.C."/>
            <person name="St John F."/>
            <person name="Stenlid J."/>
            <person name="Sun H."/>
            <person name="Sun S."/>
            <person name="Syed K."/>
            <person name="Tsang A."/>
            <person name="Wiebenga A."/>
            <person name="Young D."/>
            <person name="Pisabarro A."/>
            <person name="Eastwood D.C."/>
            <person name="Martin F."/>
            <person name="Cullen D."/>
            <person name="Grigoriev I.V."/>
            <person name="Hibbett D.S."/>
        </authorList>
    </citation>
    <scope>NUCLEOTIDE SEQUENCE</scope>
    <source>
        <strain evidence="3">FP-58527</strain>
    </source>
</reference>
<protein>
    <submittedName>
        <fullName evidence="2">Uncharacterized protein</fullName>
    </submittedName>
</protein>
<evidence type="ECO:0000313" key="2">
    <source>
        <dbReference type="EMBL" id="EPS99997.1"/>
    </source>
</evidence>
<organism evidence="2 3">
    <name type="scientific">Fomitopsis schrenkii</name>
    <name type="common">Brown rot fungus</name>
    <dbReference type="NCBI Taxonomy" id="2126942"/>
    <lineage>
        <taxon>Eukaryota</taxon>
        <taxon>Fungi</taxon>
        <taxon>Dikarya</taxon>
        <taxon>Basidiomycota</taxon>
        <taxon>Agaricomycotina</taxon>
        <taxon>Agaricomycetes</taxon>
        <taxon>Polyporales</taxon>
        <taxon>Fomitopsis</taxon>
    </lineage>
</organism>